<dbReference type="InterPro" id="IPR024156">
    <property type="entry name" value="Small_GTPase_ARF"/>
</dbReference>
<dbReference type="InterPro" id="IPR005225">
    <property type="entry name" value="Small_GTP-bd"/>
</dbReference>
<evidence type="ECO:0000256" key="4">
    <source>
        <dbReference type="PIRSR" id="PIRSR606689-1"/>
    </source>
</evidence>
<accession>A0AAU9IRX3</accession>
<evidence type="ECO:0000313" key="7">
    <source>
        <dbReference type="EMBL" id="CAG9316804.1"/>
    </source>
</evidence>
<dbReference type="Pfam" id="PF00025">
    <property type="entry name" value="Arf"/>
    <property type="match status" value="1"/>
</dbReference>
<dbReference type="PANTHER" id="PTHR11711">
    <property type="entry name" value="ADP RIBOSYLATION FACTOR-RELATED"/>
    <property type="match status" value="1"/>
</dbReference>
<dbReference type="AlphaFoldDB" id="A0AAU9IRX3"/>
<keyword evidence="5" id="KW-0479">Metal-binding</keyword>
<protein>
    <recommendedName>
        <fullName evidence="9">ADP-ribosylation factor</fullName>
    </recommendedName>
</protein>
<sequence length="181" mass="20860">MGASISQFWQHIFGRKLINILIVGNDYAGKTTILYRLNLENTLTVKIPIMGFCIEQATYQNITFTVFDLYPEKFRSVQRQYYENVQGIIFVVDSNDDVKDCYAREGLDDLCNENQLIGVPILILANKQDLPNAMNVDQIRERLGLDLIRGRNWHIQPASIINNQGLREGLTWLSRTISHKK</sequence>
<dbReference type="GO" id="GO:0046872">
    <property type="term" value="F:metal ion binding"/>
    <property type="evidence" value="ECO:0007669"/>
    <property type="project" value="UniProtKB-KW"/>
</dbReference>
<dbReference type="Proteomes" id="UP001162131">
    <property type="component" value="Unassembled WGS sequence"/>
</dbReference>
<dbReference type="SMART" id="SM00177">
    <property type="entry name" value="ARF"/>
    <property type="match status" value="1"/>
</dbReference>
<keyword evidence="3 4" id="KW-0342">GTP-binding</keyword>
<evidence type="ECO:0000256" key="2">
    <source>
        <dbReference type="ARBA" id="ARBA00022741"/>
    </source>
</evidence>
<feature type="binding site" evidence="4">
    <location>
        <begin position="24"/>
        <end position="31"/>
    </location>
    <ligand>
        <name>GTP</name>
        <dbReference type="ChEBI" id="CHEBI:37565"/>
    </ligand>
</feature>
<dbReference type="CDD" id="cd00878">
    <property type="entry name" value="Arf_Arl"/>
    <property type="match status" value="1"/>
</dbReference>
<proteinExistence type="inferred from homology"/>
<keyword evidence="5" id="KW-0460">Magnesium</keyword>
<dbReference type="PRINTS" id="PR00328">
    <property type="entry name" value="SAR1GTPBP"/>
</dbReference>
<evidence type="ECO:0000256" key="6">
    <source>
        <dbReference type="RuleBase" id="RU003925"/>
    </source>
</evidence>
<evidence type="ECO:0000313" key="8">
    <source>
        <dbReference type="Proteomes" id="UP001162131"/>
    </source>
</evidence>
<keyword evidence="8" id="KW-1185">Reference proteome</keyword>
<dbReference type="InterPro" id="IPR027417">
    <property type="entry name" value="P-loop_NTPase"/>
</dbReference>
<keyword evidence="2 4" id="KW-0547">Nucleotide-binding</keyword>
<organism evidence="7 8">
    <name type="scientific">Blepharisma stoltei</name>
    <dbReference type="NCBI Taxonomy" id="1481888"/>
    <lineage>
        <taxon>Eukaryota</taxon>
        <taxon>Sar</taxon>
        <taxon>Alveolata</taxon>
        <taxon>Ciliophora</taxon>
        <taxon>Postciliodesmatophora</taxon>
        <taxon>Heterotrichea</taxon>
        <taxon>Heterotrichida</taxon>
        <taxon>Blepharismidae</taxon>
        <taxon>Blepharisma</taxon>
    </lineage>
</organism>
<dbReference type="Gene3D" id="3.40.50.300">
    <property type="entry name" value="P-loop containing nucleotide triphosphate hydrolases"/>
    <property type="match status" value="1"/>
</dbReference>
<feature type="binding site" evidence="4">
    <location>
        <begin position="126"/>
        <end position="129"/>
    </location>
    <ligand>
        <name>GTP</name>
        <dbReference type="ChEBI" id="CHEBI:37565"/>
    </ligand>
</feature>
<dbReference type="NCBIfam" id="TIGR00231">
    <property type="entry name" value="small_GTP"/>
    <property type="match status" value="1"/>
</dbReference>
<dbReference type="FunFam" id="3.40.50.300:FF:001166">
    <property type="entry name" value="ADP-ribosylation factor D"/>
    <property type="match status" value="1"/>
</dbReference>
<dbReference type="GO" id="GO:0005525">
    <property type="term" value="F:GTP binding"/>
    <property type="evidence" value="ECO:0007669"/>
    <property type="project" value="UniProtKB-KW"/>
</dbReference>
<dbReference type="InterPro" id="IPR006689">
    <property type="entry name" value="Small_GTPase_ARF/SAR"/>
</dbReference>
<dbReference type="EMBL" id="CAJZBQ010000016">
    <property type="protein sequence ID" value="CAG9316804.1"/>
    <property type="molecule type" value="Genomic_DNA"/>
</dbReference>
<feature type="binding site" evidence="5">
    <location>
        <position position="31"/>
    </location>
    <ligand>
        <name>Mg(2+)</name>
        <dbReference type="ChEBI" id="CHEBI:18420"/>
    </ligand>
</feature>
<comment type="caution">
    <text evidence="7">The sequence shown here is derived from an EMBL/GenBank/DDBJ whole genome shotgun (WGS) entry which is preliminary data.</text>
</comment>
<evidence type="ECO:0008006" key="9">
    <source>
        <dbReference type="Google" id="ProtNLM"/>
    </source>
</evidence>
<evidence type="ECO:0000256" key="3">
    <source>
        <dbReference type="ARBA" id="ARBA00023134"/>
    </source>
</evidence>
<reference evidence="7" key="1">
    <citation type="submission" date="2021-09" db="EMBL/GenBank/DDBJ databases">
        <authorList>
            <consortium name="AG Swart"/>
            <person name="Singh M."/>
            <person name="Singh A."/>
            <person name="Seah K."/>
            <person name="Emmerich C."/>
        </authorList>
    </citation>
    <scope>NUCLEOTIDE SEQUENCE</scope>
    <source>
        <strain evidence="7">ATCC30299</strain>
    </source>
</reference>
<dbReference type="SUPFAM" id="SSF52540">
    <property type="entry name" value="P-loop containing nucleoside triphosphate hydrolases"/>
    <property type="match status" value="1"/>
</dbReference>
<dbReference type="PROSITE" id="PS51419">
    <property type="entry name" value="RAB"/>
    <property type="match status" value="1"/>
</dbReference>
<evidence type="ECO:0000256" key="5">
    <source>
        <dbReference type="PIRSR" id="PIRSR606689-2"/>
    </source>
</evidence>
<dbReference type="PROSITE" id="PS51417">
    <property type="entry name" value="ARF"/>
    <property type="match status" value="1"/>
</dbReference>
<comment type="similarity">
    <text evidence="1 6">Belongs to the small GTPase superfamily. Arf family.</text>
</comment>
<name>A0AAU9IRX3_9CILI</name>
<dbReference type="SMART" id="SM00178">
    <property type="entry name" value="SAR"/>
    <property type="match status" value="1"/>
</dbReference>
<evidence type="ECO:0000256" key="1">
    <source>
        <dbReference type="ARBA" id="ARBA00010290"/>
    </source>
</evidence>
<gene>
    <name evidence="7" type="ORF">BSTOLATCC_MIC16904</name>
</gene>
<dbReference type="GO" id="GO:0003924">
    <property type="term" value="F:GTPase activity"/>
    <property type="evidence" value="ECO:0007669"/>
    <property type="project" value="InterPro"/>
</dbReference>